<sequence>MLGYDDLELRADLEFDEFVDQEEEFGYRPELNELGLLRTDPRDAGISLMGLSKMRVVLGQNRSILSRSSEARQAA</sequence>
<organism evidence="1 2">
    <name type="scientific">Linum trigynum</name>
    <dbReference type="NCBI Taxonomy" id="586398"/>
    <lineage>
        <taxon>Eukaryota</taxon>
        <taxon>Viridiplantae</taxon>
        <taxon>Streptophyta</taxon>
        <taxon>Embryophyta</taxon>
        <taxon>Tracheophyta</taxon>
        <taxon>Spermatophyta</taxon>
        <taxon>Magnoliopsida</taxon>
        <taxon>eudicotyledons</taxon>
        <taxon>Gunneridae</taxon>
        <taxon>Pentapetalae</taxon>
        <taxon>rosids</taxon>
        <taxon>fabids</taxon>
        <taxon>Malpighiales</taxon>
        <taxon>Linaceae</taxon>
        <taxon>Linum</taxon>
    </lineage>
</organism>
<dbReference type="EMBL" id="OZ034817">
    <property type="protein sequence ID" value="CAL1382955.1"/>
    <property type="molecule type" value="Genomic_DNA"/>
</dbReference>
<keyword evidence="2" id="KW-1185">Reference proteome</keyword>
<accession>A0AAV2EBP0</accession>
<gene>
    <name evidence="1" type="ORF">LTRI10_LOCUS24253</name>
</gene>
<protein>
    <submittedName>
        <fullName evidence="1">Uncharacterized protein</fullName>
    </submittedName>
</protein>
<proteinExistence type="predicted"/>
<dbReference type="Proteomes" id="UP001497516">
    <property type="component" value="Chromosome 4"/>
</dbReference>
<evidence type="ECO:0000313" key="2">
    <source>
        <dbReference type="Proteomes" id="UP001497516"/>
    </source>
</evidence>
<name>A0AAV2EBP0_9ROSI</name>
<dbReference type="AlphaFoldDB" id="A0AAV2EBP0"/>
<reference evidence="1 2" key="1">
    <citation type="submission" date="2024-04" db="EMBL/GenBank/DDBJ databases">
        <authorList>
            <person name="Fracassetti M."/>
        </authorList>
    </citation>
    <scope>NUCLEOTIDE SEQUENCE [LARGE SCALE GENOMIC DNA]</scope>
</reference>
<evidence type="ECO:0000313" key="1">
    <source>
        <dbReference type="EMBL" id="CAL1382955.1"/>
    </source>
</evidence>